<protein>
    <submittedName>
        <fullName evidence="1">Uncharacterized protein</fullName>
    </submittedName>
</protein>
<keyword evidence="2" id="KW-1185">Reference proteome</keyword>
<dbReference type="AlphaFoldDB" id="A0A1Q4HP17"/>
<dbReference type="Proteomes" id="UP000186438">
    <property type="component" value="Unassembled WGS sequence"/>
</dbReference>
<proteinExistence type="predicted"/>
<reference evidence="1 2" key="1">
    <citation type="submission" date="2016-11" db="EMBL/GenBank/DDBJ databases">
        <title>Genome sequences of unsequenced Mycobacteria.</title>
        <authorList>
            <person name="Greninger A.L."/>
            <person name="Fang F."/>
            <person name="Jerome K.R."/>
        </authorList>
    </citation>
    <scope>NUCLEOTIDE SEQUENCE [LARGE SCALE GENOMIC DNA]</scope>
    <source>
        <strain evidence="1 2">M11</strain>
    </source>
</reference>
<dbReference type="STRING" id="53378.BRW65_22785"/>
<dbReference type="OrthoDB" id="259915at2"/>
<evidence type="ECO:0000313" key="1">
    <source>
        <dbReference type="EMBL" id="OJZ69440.1"/>
    </source>
</evidence>
<accession>A0A1Q4HP17</accession>
<dbReference type="RefSeq" id="WP_065499161.1">
    <property type="nucleotide sequence ID" value="NZ_MPNT01000027.1"/>
</dbReference>
<sequence>MDLAALPDPPQTWEEARPLLRSILRPATYASLRRDGEAVAWRQPVSAFANELVAVDFPQARLIVTVENTAQWGVGWREVFAAGRENVAALHPVSTDVSCTEAPAFYDVEQATYISSAILTHGWLAGFGQPEGPRPVAFVPSEDVLLIGSDDPEEGAKFFEVAEKMYCEAERPVSPEGFTVRGGRLVPFDKAGQHPLRSLAVRARTCAAFRQYEEQTEFLKRTYEEDLVAVYVAAAQVIETGHGLASATVWGEGVTYDLPEVDYILFISNNDERFVVPFSVVVDIVGIVPTAAVFPRRYRVSGWPEPALMEYLRLHAVPLNSS</sequence>
<gene>
    <name evidence="1" type="ORF">BRW65_22785</name>
</gene>
<name>A0A1Q4HP17_9MYCO</name>
<evidence type="ECO:0000313" key="2">
    <source>
        <dbReference type="Proteomes" id="UP000186438"/>
    </source>
</evidence>
<organism evidence="1 2">
    <name type="scientific">Mycobacterium paraffinicum</name>
    <dbReference type="NCBI Taxonomy" id="53378"/>
    <lineage>
        <taxon>Bacteria</taxon>
        <taxon>Bacillati</taxon>
        <taxon>Actinomycetota</taxon>
        <taxon>Actinomycetes</taxon>
        <taxon>Mycobacteriales</taxon>
        <taxon>Mycobacteriaceae</taxon>
        <taxon>Mycobacterium</taxon>
    </lineage>
</organism>
<comment type="caution">
    <text evidence="1">The sequence shown here is derived from an EMBL/GenBank/DDBJ whole genome shotgun (WGS) entry which is preliminary data.</text>
</comment>
<dbReference type="EMBL" id="MPNT01000027">
    <property type="protein sequence ID" value="OJZ69440.1"/>
    <property type="molecule type" value="Genomic_DNA"/>
</dbReference>